<protein>
    <recommendedName>
        <fullName evidence="9">Enterotoxin</fullName>
    </recommendedName>
</protein>
<dbReference type="InterPro" id="IPR001144">
    <property type="entry name" value="Enterotoxin_A"/>
</dbReference>
<organism evidence="7 8">
    <name type="scientific">Conoideocrella luteorostrata</name>
    <dbReference type="NCBI Taxonomy" id="1105319"/>
    <lineage>
        <taxon>Eukaryota</taxon>
        <taxon>Fungi</taxon>
        <taxon>Dikarya</taxon>
        <taxon>Ascomycota</taxon>
        <taxon>Pezizomycotina</taxon>
        <taxon>Sordariomycetes</taxon>
        <taxon>Hypocreomycetidae</taxon>
        <taxon>Hypocreales</taxon>
        <taxon>Clavicipitaceae</taxon>
        <taxon>Conoideocrella</taxon>
    </lineage>
</organism>
<dbReference type="Pfam" id="PF01375">
    <property type="entry name" value="Enterotoxin_a"/>
    <property type="match status" value="1"/>
</dbReference>
<sequence length="726" mass="80371">MYAFLALVFSALLICSGHAGRGDNEPALHTVVLSDTRRPAKIRAEGGFLSSAKNLTQANLYEYSLSSECPSPVNCSRELFYLRTSKNLLKEEQRLGDSPGFVYHIQATPNFIDLQKTLEKHPNKGREDEVAVFGDIRWSQVISWVAMPQGKNTDLKDKKRTNNIDFEPGLKSFSTSSYDYQLYVIPGSNTQTTMEETNNAAIEFMSGCTVALGWVSLFEPSIKNTLKQIKKASRKAVRASTDAKDLDAPSSGTLARLSRKEADLAMNLTMKLAADVNSFIYPHLQVVTTSYELALPARRSAMKAMRDSEIKFAEEYLLRVQRAKLYALERNPGALVEATGTAAVTSLAQSLVNRAIDELWHVKEREQKLKAAHASVPPNDFVCVRMLEDCELAKQRELEAIKEDIHFLSETIRVLGQTSIRIKKESDEALVIALSQHNHDKEEAPAPSQAAKKAKNSKGITKAVENIMAVESVAPVLNETQNLVATVKKVDHMGNVEQELVYDIMGYIAELGLHLISLIPSPWTGPLQLLFWARRAYRFYLVARKLNMVLKVGRVGNDLVKISATMAELSAKTADTLQRTDRPPPLAAARMANMNKNSTSTFFGVFRDLDSQRVGPNWKHELEVRSGLQVVDGGSSPDGIDVKKSPEGSTAQALTRIKEMLESAKGEKDRERGEESADTALEAFEEAITGNSVREKTLLDTLDEEIKAGRIKVPDQPQSGMVDATE</sequence>
<dbReference type="AlphaFoldDB" id="A0AAJ0CIW5"/>
<comment type="caution">
    <text evidence="7">The sequence shown here is derived from an EMBL/GenBank/DDBJ whole genome shotgun (WGS) entry which is preliminary data.</text>
</comment>
<feature type="region of interest" description="Disordered" evidence="5">
    <location>
        <begin position="707"/>
        <end position="726"/>
    </location>
</feature>
<dbReference type="Gene3D" id="3.90.210.10">
    <property type="entry name" value="Heat-Labile Enterotoxin, subunit A"/>
    <property type="match status" value="1"/>
</dbReference>
<evidence type="ECO:0000256" key="1">
    <source>
        <dbReference type="ARBA" id="ARBA00022656"/>
    </source>
</evidence>
<evidence type="ECO:0000313" key="8">
    <source>
        <dbReference type="Proteomes" id="UP001251528"/>
    </source>
</evidence>
<proteinExistence type="predicted"/>
<feature type="signal peptide" evidence="6">
    <location>
        <begin position="1"/>
        <end position="19"/>
    </location>
</feature>
<evidence type="ECO:0000256" key="6">
    <source>
        <dbReference type="SAM" id="SignalP"/>
    </source>
</evidence>
<feature type="chain" id="PRO_5042532051" description="Enterotoxin" evidence="6">
    <location>
        <begin position="20"/>
        <end position="726"/>
    </location>
</feature>
<keyword evidence="3" id="KW-0843">Virulence</keyword>
<reference evidence="7" key="1">
    <citation type="submission" date="2023-06" db="EMBL/GenBank/DDBJ databases">
        <title>Conoideocrella luteorostrata (Hypocreales: Clavicipitaceae), a potential biocontrol fungus for elongate hemlock scale in United States Christmas tree production areas.</title>
        <authorList>
            <person name="Barrett H."/>
            <person name="Lovett B."/>
            <person name="Macias A.M."/>
            <person name="Stajich J.E."/>
            <person name="Kasson M.T."/>
        </authorList>
    </citation>
    <scope>NUCLEOTIDE SEQUENCE</scope>
    <source>
        <strain evidence="7">ARSEF 14590</strain>
    </source>
</reference>
<keyword evidence="8" id="KW-1185">Reference proteome</keyword>
<evidence type="ECO:0008006" key="9">
    <source>
        <dbReference type="Google" id="ProtNLM"/>
    </source>
</evidence>
<evidence type="ECO:0000313" key="7">
    <source>
        <dbReference type="EMBL" id="KAK2593710.1"/>
    </source>
</evidence>
<evidence type="ECO:0000256" key="3">
    <source>
        <dbReference type="ARBA" id="ARBA00023026"/>
    </source>
</evidence>
<evidence type="ECO:0000256" key="4">
    <source>
        <dbReference type="ARBA" id="ARBA00023157"/>
    </source>
</evidence>
<accession>A0AAJ0CIW5</accession>
<name>A0AAJ0CIW5_9HYPO</name>
<evidence type="ECO:0000256" key="2">
    <source>
        <dbReference type="ARBA" id="ARBA00022729"/>
    </source>
</evidence>
<dbReference type="SUPFAM" id="SSF56399">
    <property type="entry name" value="ADP-ribosylation"/>
    <property type="match status" value="1"/>
</dbReference>
<gene>
    <name evidence="7" type="ORF">QQS21_008575</name>
</gene>
<keyword evidence="2 6" id="KW-0732">Signal</keyword>
<dbReference type="EMBL" id="JASWJB010000198">
    <property type="protein sequence ID" value="KAK2593710.1"/>
    <property type="molecule type" value="Genomic_DNA"/>
</dbReference>
<evidence type="ECO:0000256" key="5">
    <source>
        <dbReference type="SAM" id="MobiDB-lite"/>
    </source>
</evidence>
<keyword evidence="1" id="KW-0800">Toxin</keyword>
<dbReference type="Proteomes" id="UP001251528">
    <property type="component" value="Unassembled WGS sequence"/>
</dbReference>
<dbReference type="GO" id="GO:0090729">
    <property type="term" value="F:toxin activity"/>
    <property type="evidence" value="ECO:0007669"/>
    <property type="project" value="UniProtKB-KW"/>
</dbReference>
<keyword evidence="4" id="KW-1015">Disulfide bond</keyword>